<feature type="region of interest" description="Disordered" evidence="1">
    <location>
        <begin position="43"/>
        <end position="64"/>
    </location>
</feature>
<sequence length="74" mass="7972">MLMKVIAFLLALLLAVTALPPEAANREKRQMWGSGMWGNGMMGGMMGNRPPPPPPRGNMMGGGWGMNSGWRGGW</sequence>
<comment type="caution">
    <text evidence="3">The sequence shown here is derived from an EMBL/GenBank/DDBJ whole genome shotgun (WGS) entry which is preliminary data.</text>
</comment>
<proteinExistence type="predicted"/>
<evidence type="ECO:0000256" key="2">
    <source>
        <dbReference type="SAM" id="SignalP"/>
    </source>
</evidence>
<reference evidence="3" key="1">
    <citation type="submission" date="2023-07" db="EMBL/GenBank/DDBJ databases">
        <authorList>
            <consortium name="CYATHOMIX"/>
        </authorList>
    </citation>
    <scope>NUCLEOTIDE SEQUENCE</scope>
    <source>
        <strain evidence="3">N/A</strain>
    </source>
</reference>
<evidence type="ECO:0000313" key="3">
    <source>
        <dbReference type="EMBL" id="CAJ0604822.1"/>
    </source>
</evidence>
<protein>
    <submittedName>
        <fullName evidence="3">Uncharacterized protein</fullName>
    </submittedName>
</protein>
<dbReference type="AlphaFoldDB" id="A0AA36MCT8"/>
<evidence type="ECO:0000256" key="1">
    <source>
        <dbReference type="SAM" id="MobiDB-lite"/>
    </source>
</evidence>
<gene>
    <name evidence="3" type="ORF">CYNAS_LOCUS16805</name>
</gene>
<organism evidence="3 4">
    <name type="scientific">Cylicocyclus nassatus</name>
    <name type="common">Nematode worm</name>
    <dbReference type="NCBI Taxonomy" id="53992"/>
    <lineage>
        <taxon>Eukaryota</taxon>
        <taxon>Metazoa</taxon>
        <taxon>Ecdysozoa</taxon>
        <taxon>Nematoda</taxon>
        <taxon>Chromadorea</taxon>
        <taxon>Rhabditida</taxon>
        <taxon>Rhabditina</taxon>
        <taxon>Rhabditomorpha</taxon>
        <taxon>Strongyloidea</taxon>
        <taxon>Strongylidae</taxon>
        <taxon>Cylicocyclus</taxon>
    </lineage>
</organism>
<name>A0AA36MCT8_CYLNA</name>
<dbReference type="Proteomes" id="UP001176961">
    <property type="component" value="Unassembled WGS sequence"/>
</dbReference>
<evidence type="ECO:0000313" key="4">
    <source>
        <dbReference type="Proteomes" id="UP001176961"/>
    </source>
</evidence>
<feature type="signal peptide" evidence="2">
    <location>
        <begin position="1"/>
        <end position="18"/>
    </location>
</feature>
<keyword evidence="4" id="KW-1185">Reference proteome</keyword>
<dbReference type="EMBL" id="CATQJL010000316">
    <property type="protein sequence ID" value="CAJ0604822.1"/>
    <property type="molecule type" value="Genomic_DNA"/>
</dbReference>
<feature type="chain" id="PRO_5041255290" evidence="2">
    <location>
        <begin position="19"/>
        <end position="74"/>
    </location>
</feature>
<keyword evidence="2" id="KW-0732">Signal</keyword>
<accession>A0AA36MCT8</accession>